<dbReference type="RefSeq" id="WP_075586791.1">
    <property type="nucleotide sequence ID" value="NZ_MSYM01000013.1"/>
</dbReference>
<keyword evidence="2" id="KW-0813">Transport</keyword>
<feature type="transmembrane region" description="Helical" evidence="10">
    <location>
        <begin position="242"/>
        <end position="264"/>
    </location>
</feature>
<feature type="domain" description="MrpA C-terminal/MbhE" evidence="15">
    <location>
        <begin position="685"/>
        <end position="768"/>
    </location>
</feature>
<dbReference type="EC" id="1.6.5.3" evidence="16"/>
<feature type="transmembrane region" description="Helical" evidence="10">
    <location>
        <begin position="132"/>
        <end position="150"/>
    </location>
</feature>
<feature type="domain" description="MrpA C-terminal/MbhD" evidence="14">
    <location>
        <begin position="612"/>
        <end position="675"/>
    </location>
</feature>
<comment type="subcellular location">
    <subcellularLocation>
        <location evidence="1">Cell membrane</location>
        <topology evidence="1">Multi-pass membrane protein</topology>
    </subcellularLocation>
    <subcellularLocation>
        <location evidence="9">Membrane</location>
        <topology evidence="9">Multi-pass membrane protein</topology>
    </subcellularLocation>
</comment>
<accession>A0A1Q8YE40</accession>
<dbReference type="InterPro" id="IPR001750">
    <property type="entry name" value="ND/Mrp_TM"/>
</dbReference>
<evidence type="ECO:0000313" key="16">
    <source>
        <dbReference type="EMBL" id="OLP06338.1"/>
    </source>
</evidence>
<feature type="transmembrane region" description="Helical" evidence="10">
    <location>
        <begin position="298"/>
        <end position="316"/>
    </location>
</feature>
<organism evidence="16 17">
    <name type="scientific">Rhodoferax antarcticus ANT.BR</name>
    <dbReference type="NCBI Taxonomy" id="1111071"/>
    <lineage>
        <taxon>Bacteria</taxon>
        <taxon>Pseudomonadati</taxon>
        <taxon>Pseudomonadota</taxon>
        <taxon>Betaproteobacteria</taxon>
        <taxon>Burkholderiales</taxon>
        <taxon>Comamonadaceae</taxon>
        <taxon>Rhodoferax</taxon>
    </lineage>
</organism>
<gene>
    <name evidence="16" type="ORF">BLL52_2569</name>
</gene>
<keyword evidence="17" id="KW-1185">Reference proteome</keyword>
<evidence type="ECO:0000256" key="9">
    <source>
        <dbReference type="RuleBase" id="RU000320"/>
    </source>
</evidence>
<evidence type="ECO:0000256" key="1">
    <source>
        <dbReference type="ARBA" id="ARBA00004651"/>
    </source>
</evidence>
<dbReference type="GO" id="GO:0006811">
    <property type="term" value="P:monoatomic ion transport"/>
    <property type="evidence" value="ECO:0007669"/>
    <property type="project" value="UniProtKB-KW"/>
</dbReference>
<evidence type="ECO:0000256" key="3">
    <source>
        <dbReference type="ARBA" id="ARBA00022449"/>
    </source>
</evidence>
<dbReference type="InterPro" id="IPR050616">
    <property type="entry name" value="CPA3_Na-H_Antiporter_A"/>
</dbReference>
<dbReference type="Pfam" id="PF04039">
    <property type="entry name" value="MnhB"/>
    <property type="match status" value="1"/>
</dbReference>
<evidence type="ECO:0000259" key="15">
    <source>
        <dbReference type="Pfam" id="PF20501"/>
    </source>
</evidence>
<dbReference type="PANTHER" id="PTHR43373:SF1">
    <property type="entry name" value="NA(+)_H(+) ANTIPORTER SUBUNIT A"/>
    <property type="match status" value="1"/>
</dbReference>
<proteinExistence type="predicted"/>
<evidence type="ECO:0000259" key="12">
    <source>
        <dbReference type="Pfam" id="PF00662"/>
    </source>
</evidence>
<feature type="domain" description="NADH:quinone oxidoreductase/Mrp antiporter transmembrane" evidence="11">
    <location>
        <begin position="126"/>
        <end position="404"/>
    </location>
</feature>
<feature type="transmembrane region" description="Helical" evidence="10">
    <location>
        <begin position="505"/>
        <end position="522"/>
    </location>
</feature>
<feature type="transmembrane region" description="Helical" evidence="10">
    <location>
        <begin position="322"/>
        <end position="346"/>
    </location>
</feature>
<evidence type="ECO:0000259" key="14">
    <source>
        <dbReference type="Pfam" id="PF13244"/>
    </source>
</evidence>
<evidence type="ECO:0000256" key="10">
    <source>
        <dbReference type="SAM" id="Phobius"/>
    </source>
</evidence>
<dbReference type="GO" id="GO:0005886">
    <property type="term" value="C:plasma membrane"/>
    <property type="evidence" value="ECO:0007669"/>
    <property type="project" value="UniProtKB-SubCell"/>
</dbReference>
<feature type="transmembrane region" description="Helical" evidence="10">
    <location>
        <begin position="270"/>
        <end position="291"/>
    </location>
</feature>
<dbReference type="InterPro" id="IPR007182">
    <property type="entry name" value="MnhB"/>
</dbReference>
<feature type="transmembrane region" description="Helical" evidence="10">
    <location>
        <begin position="570"/>
        <end position="592"/>
    </location>
</feature>
<feature type="domain" description="NADH-Ubiquinone oxidoreductase (complex I) chain 5 N-terminal" evidence="12">
    <location>
        <begin position="62"/>
        <end position="107"/>
    </location>
</feature>
<dbReference type="NCBIfam" id="NF009288">
    <property type="entry name" value="PRK12648.1"/>
    <property type="match status" value="1"/>
</dbReference>
<dbReference type="PRINTS" id="PR01434">
    <property type="entry name" value="NADHDHGNASE5"/>
</dbReference>
<evidence type="ECO:0000313" key="17">
    <source>
        <dbReference type="Proteomes" id="UP000185911"/>
    </source>
</evidence>
<feature type="transmembrane region" description="Helical" evidence="10">
    <location>
        <begin position="459"/>
        <end position="485"/>
    </location>
</feature>
<feature type="transmembrane region" description="Helical" evidence="10">
    <location>
        <begin position="853"/>
        <end position="876"/>
    </location>
</feature>
<dbReference type="Pfam" id="PF00361">
    <property type="entry name" value="Proton_antipo_M"/>
    <property type="match status" value="1"/>
</dbReference>
<feature type="domain" description="Na+/H+ antiporter MnhB subunit-related protein" evidence="13">
    <location>
        <begin position="789"/>
        <end position="912"/>
    </location>
</feature>
<feature type="transmembrane region" description="Helical" evidence="10">
    <location>
        <begin position="109"/>
        <end position="126"/>
    </location>
</feature>
<feature type="transmembrane region" description="Helical" evidence="10">
    <location>
        <begin position="162"/>
        <end position="185"/>
    </location>
</feature>
<dbReference type="InterPro" id="IPR001516">
    <property type="entry name" value="Proton_antipo_N"/>
</dbReference>
<feature type="transmembrane region" description="Helical" evidence="10">
    <location>
        <begin position="653"/>
        <end position="676"/>
    </location>
</feature>
<dbReference type="InterPro" id="IPR025383">
    <property type="entry name" value="MrpA_C/MbhD"/>
</dbReference>
<feature type="transmembrane region" description="Helical" evidence="10">
    <location>
        <begin position="788"/>
        <end position="808"/>
    </location>
</feature>
<keyword evidence="16" id="KW-0560">Oxidoreductase</keyword>
<dbReference type="Proteomes" id="UP000185911">
    <property type="component" value="Unassembled WGS sequence"/>
</dbReference>
<dbReference type="EMBL" id="MSYM01000013">
    <property type="protein sequence ID" value="OLP06338.1"/>
    <property type="molecule type" value="Genomic_DNA"/>
</dbReference>
<protein>
    <submittedName>
        <fullName evidence="16">NADH dehydrogenase</fullName>
        <ecNumber evidence="16">1.6.5.3</ecNumber>
    </submittedName>
</protein>
<feature type="transmembrane region" description="Helical" evidence="10">
    <location>
        <begin position="688"/>
        <end position="709"/>
    </location>
</feature>
<dbReference type="GO" id="GO:0016491">
    <property type="term" value="F:oxidoreductase activity"/>
    <property type="evidence" value="ECO:0007669"/>
    <property type="project" value="UniProtKB-KW"/>
</dbReference>
<feature type="transmembrane region" description="Helical" evidence="10">
    <location>
        <begin position="598"/>
        <end position="622"/>
    </location>
</feature>
<keyword evidence="7" id="KW-0406">Ion transport</keyword>
<keyword evidence="3" id="KW-0050">Antiport</keyword>
<evidence type="ECO:0000256" key="5">
    <source>
        <dbReference type="ARBA" id="ARBA00022692"/>
    </source>
</evidence>
<dbReference type="Pfam" id="PF00662">
    <property type="entry name" value="Proton_antipo_N"/>
    <property type="match status" value="1"/>
</dbReference>
<evidence type="ECO:0000256" key="2">
    <source>
        <dbReference type="ARBA" id="ARBA00022448"/>
    </source>
</evidence>
<evidence type="ECO:0000256" key="6">
    <source>
        <dbReference type="ARBA" id="ARBA00022989"/>
    </source>
</evidence>
<sequence>MHLFLAILTPFFGAALVALLAKYGRSVSAWATAGITTLALALLSPLVMDSFAGQTTLQRVGWIPSAGLDLSFRMDGLGVLFSLLILIIGLLVILYAHYYLSERDSLTRLNSYLLLFMGSMLGVVLSENLIQLVIFWELTSLSSFLLIAYWRHREAARSGAKMALAITGAGGLALLGGVVLLGEIVGSYELTTVLANGDMVRAHPLYLPALLLILLGAFTKSAQFPFHFWLPNAMAAPTPVSAYLHSATMVKAGVFLLARLFPVLSGTDAWTWIVGGIGLTTFLLGAVLALFKHDLKGLLAYSTISHLGLITALFGIGTPLAAVAGVFHIINHAIFKAGLFMAAGIIDHECGTRDMRRINGLWHYMPHTATLAMVASAAMAGVPLANGFLSKEMFFAEAAAAGSHMRMGWWLPVVVTLAGIFAVAYSIRFIHDVFFNGKPIDLPKTPHEPPRLMKVPVEILVILVLVVGIFPVQTVEPLLAIAAVAVLQGPLPEHNLALWHGFNPALWMSVIALIGGGLLYLGRKPLFTLHDRLDKRWNGKVIFDAMVGAVLTFAQRVTVWIDTGSLQRQLMWFVLSAVVLGVAGMALTSAPLTGTRALLPMGVVTLTAGVSLVLATLAATVLHRQRVTALILVGAVGLMVALVFIKFSAPDLALTQISVEVVTSILLLLALYFLPVTTPRESSALRRWRDVGLGLLAGGGAGALAWAVLTRSSDNISGFFIENSVPGGGGHNVVNVILVDFRGFDTLGEIAVLAVAALGIFALLGKLRLPGPERDASGRAWDTDAHPMILATFARLLLPLALLVSAFIFLRGHNLPGGGFIAGLITAIALIVQYLANGVLWTHARLPEKTQPLIAAGLGLAVLTGLASWAFGRPFLTSAFGHVNWPLVGEFEVASALAFDLGVFLVVVGATLLILINLGLAHRASHNKEQRSWKP</sequence>
<dbReference type="PANTHER" id="PTHR43373">
    <property type="entry name" value="NA(+)/H(+) ANTIPORTER SUBUNIT"/>
    <property type="match status" value="1"/>
</dbReference>
<dbReference type="Pfam" id="PF13244">
    <property type="entry name" value="MbhD"/>
    <property type="match status" value="1"/>
</dbReference>
<keyword evidence="6 10" id="KW-1133">Transmembrane helix</keyword>
<feature type="transmembrane region" description="Helical" evidence="10">
    <location>
        <begin position="896"/>
        <end position="921"/>
    </location>
</feature>
<dbReference type="Pfam" id="PF20501">
    <property type="entry name" value="MbhE"/>
    <property type="match status" value="1"/>
</dbReference>
<comment type="caution">
    <text evidence="16">The sequence shown here is derived from an EMBL/GenBank/DDBJ whole genome shotgun (WGS) entry which is preliminary data.</text>
</comment>
<name>A0A1Q8YE40_9BURK</name>
<dbReference type="GO" id="GO:0015297">
    <property type="term" value="F:antiporter activity"/>
    <property type="evidence" value="ECO:0007669"/>
    <property type="project" value="UniProtKB-KW"/>
</dbReference>
<dbReference type="STRING" id="81479.RA876_06950"/>
<keyword evidence="8 10" id="KW-0472">Membrane</keyword>
<evidence type="ECO:0000259" key="11">
    <source>
        <dbReference type="Pfam" id="PF00361"/>
    </source>
</evidence>
<dbReference type="InterPro" id="IPR046806">
    <property type="entry name" value="MrpA_C/MbhE"/>
</dbReference>
<feature type="transmembrane region" description="Helical" evidence="10">
    <location>
        <begin position="367"/>
        <end position="389"/>
    </location>
</feature>
<evidence type="ECO:0000259" key="13">
    <source>
        <dbReference type="Pfam" id="PF04039"/>
    </source>
</evidence>
<keyword evidence="5 9" id="KW-0812">Transmembrane</keyword>
<reference evidence="16 17" key="1">
    <citation type="submission" date="2017-01" db="EMBL/GenBank/DDBJ databases">
        <title>Genome sequence of Rhodoferax antarcticus ANT.BR, a psychrophilic purple nonsulfur bacterium from an Antarctic microbial mat.</title>
        <authorList>
            <person name="Baker J."/>
            <person name="Riester C."/>
            <person name="Skinner B."/>
            <person name="Newell A."/>
            <person name="Swingley W."/>
            <person name="Madigan M."/>
            <person name="Jung D."/>
            <person name="Asao M."/>
            <person name="Chen M."/>
            <person name="Loughlin P."/>
            <person name="Pan H."/>
            <person name="Lin S."/>
            <person name="Li N."/>
            <person name="Shaw J."/>
            <person name="Prado M."/>
            <person name="Sherman C."/>
            <person name="Li X."/>
            <person name="Tang J."/>
            <person name="Blankenship R."/>
            <person name="Zhao T."/>
            <person name="Touchman J."/>
            <person name="Sattley M."/>
        </authorList>
    </citation>
    <scope>NUCLEOTIDE SEQUENCE [LARGE SCALE GENOMIC DNA]</scope>
    <source>
        <strain evidence="16 17">ANT.BR</strain>
    </source>
</reference>
<keyword evidence="4" id="KW-1003">Cell membrane</keyword>
<feature type="transmembrane region" description="Helical" evidence="10">
    <location>
        <begin position="820"/>
        <end position="841"/>
    </location>
</feature>
<feature type="transmembrane region" description="Helical" evidence="10">
    <location>
        <begin position="409"/>
        <end position="430"/>
    </location>
</feature>
<evidence type="ECO:0000256" key="8">
    <source>
        <dbReference type="ARBA" id="ARBA00023136"/>
    </source>
</evidence>
<dbReference type="AlphaFoldDB" id="A0A1Q8YE40"/>
<feature type="transmembrane region" description="Helical" evidence="10">
    <location>
        <begin position="629"/>
        <end position="647"/>
    </location>
</feature>
<feature type="transmembrane region" description="Helical" evidence="10">
    <location>
        <begin position="77"/>
        <end position="97"/>
    </location>
</feature>
<feature type="transmembrane region" description="Helical" evidence="10">
    <location>
        <begin position="205"/>
        <end position="230"/>
    </location>
</feature>
<evidence type="ECO:0000256" key="4">
    <source>
        <dbReference type="ARBA" id="ARBA00022475"/>
    </source>
</evidence>
<evidence type="ECO:0000256" key="7">
    <source>
        <dbReference type="ARBA" id="ARBA00023065"/>
    </source>
</evidence>
<feature type="transmembrane region" description="Helical" evidence="10">
    <location>
        <begin position="750"/>
        <end position="767"/>
    </location>
</feature>